<comment type="similarity">
    <text evidence="1">Belongs to the NmrA-type oxidoreductase family. Isoflavone reductase subfamily.</text>
</comment>
<dbReference type="PANTHER" id="PTHR47706:SF4">
    <property type="entry name" value="NMRA-LIKE DOMAIN-CONTAINING PROTEIN"/>
    <property type="match status" value="1"/>
</dbReference>
<sequence length="317" mass="34756">MVNVAVAGGTGGIGKAIVEELVLQGKHSVIILSRNSSSISIANTSVPVIAADYTNKSALQTLLVEKNVEVVISALMLASEEGAQAQLNLINAAIKSGTVKSFIPSEYGIHYTEEVAAFHPAAKWWLDASSLLRSSHLQYTLITIGWLLDSHGIPHYKSHMKPFKYVLDFDNRRAVLPGDGTNPVSVLHSTDIAKYIAAMLEQSKWPELSPLASDRMSWGEMVKVAERVMGEKWDISYDSVESLKQGQATLFEQPEGTYSGFTEEGLRHMVSEFGMMVVTGRMDVTTEGTRNAEFPQVEPITVEEIIEKAWGRKKTDG</sequence>
<dbReference type="InterPro" id="IPR008030">
    <property type="entry name" value="NmrA-like"/>
</dbReference>
<evidence type="ECO:0000256" key="2">
    <source>
        <dbReference type="ARBA" id="ARBA00022857"/>
    </source>
</evidence>
<protein>
    <recommendedName>
        <fullName evidence="4">NmrA-like domain-containing protein</fullName>
    </recommendedName>
</protein>
<gene>
    <name evidence="5" type="ORF">B0J11DRAFT_58997</name>
</gene>
<dbReference type="InterPro" id="IPR036291">
    <property type="entry name" value="NAD(P)-bd_dom_sf"/>
</dbReference>
<dbReference type="Proteomes" id="UP000700596">
    <property type="component" value="Unassembled WGS sequence"/>
</dbReference>
<dbReference type="GO" id="GO:0016491">
    <property type="term" value="F:oxidoreductase activity"/>
    <property type="evidence" value="ECO:0007669"/>
    <property type="project" value="UniProtKB-KW"/>
</dbReference>
<name>A0A9P9DLM8_9PLEO</name>
<comment type="caution">
    <text evidence="5">The sequence shown here is derived from an EMBL/GenBank/DDBJ whole genome shotgun (WGS) entry which is preliminary data.</text>
</comment>
<evidence type="ECO:0000256" key="1">
    <source>
        <dbReference type="ARBA" id="ARBA00005725"/>
    </source>
</evidence>
<dbReference type="EMBL" id="JAGMWT010000010">
    <property type="protein sequence ID" value="KAH7121169.1"/>
    <property type="molecule type" value="Genomic_DNA"/>
</dbReference>
<organism evidence="5 6">
    <name type="scientific">Dendryphion nanum</name>
    <dbReference type="NCBI Taxonomy" id="256645"/>
    <lineage>
        <taxon>Eukaryota</taxon>
        <taxon>Fungi</taxon>
        <taxon>Dikarya</taxon>
        <taxon>Ascomycota</taxon>
        <taxon>Pezizomycotina</taxon>
        <taxon>Dothideomycetes</taxon>
        <taxon>Pleosporomycetidae</taxon>
        <taxon>Pleosporales</taxon>
        <taxon>Torulaceae</taxon>
        <taxon>Dendryphion</taxon>
    </lineage>
</organism>
<dbReference type="Gene3D" id="3.40.50.720">
    <property type="entry name" value="NAD(P)-binding Rossmann-like Domain"/>
    <property type="match status" value="1"/>
</dbReference>
<dbReference type="Gene3D" id="3.90.25.10">
    <property type="entry name" value="UDP-galactose 4-epimerase, domain 1"/>
    <property type="match status" value="1"/>
</dbReference>
<dbReference type="OrthoDB" id="419598at2759"/>
<evidence type="ECO:0000313" key="6">
    <source>
        <dbReference type="Proteomes" id="UP000700596"/>
    </source>
</evidence>
<accession>A0A9P9DLM8</accession>
<keyword evidence="6" id="KW-1185">Reference proteome</keyword>
<dbReference type="InterPro" id="IPR051609">
    <property type="entry name" value="NmrA/Isoflavone_reductase-like"/>
</dbReference>
<evidence type="ECO:0000259" key="4">
    <source>
        <dbReference type="Pfam" id="PF05368"/>
    </source>
</evidence>
<proteinExistence type="inferred from homology"/>
<dbReference type="Pfam" id="PF05368">
    <property type="entry name" value="NmrA"/>
    <property type="match status" value="1"/>
</dbReference>
<dbReference type="PANTHER" id="PTHR47706">
    <property type="entry name" value="NMRA-LIKE FAMILY PROTEIN"/>
    <property type="match status" value="1"/>
</dbReference>
<dbReference type="AlphaFoldDB" id="A0A9P9DLM8"/>
<evidence type="ECO:0000313" key="5">
    <source>
        <dbReference type="EMBL" id="KAH7121169.1"/>
    </source>
</evidence>
<feature type="domain" description="NmrA-like" evidence="4">
    <location>
        <begin position="4"/>
        <end position="305"/>
    </location>
</feature>
<evidence type="ECO:0000256" key="3">
    <source>
        <dbReference type="ARBA" id="ARBA00023002"/>
    </source>
</evidence>
<keyword evidence="3" id="KW-0560">Oxidoreductase</keyword>
<dbReference type="SUPFAM" id="SSF51735">
    <property type="entry name" value="NAD(P)-binding Rossmann-fold domains"/>
    <property type="match status" value="1"/>
</dbReference>
<keyword evidence="2" id="KW-0521">NADP</keyword>
<reference evidence="5" key="1">
    <citation type="journal article" date="2021" name="Nat. Commun.">
        <title>Genetic determinants of endophytism in the Arabidopsis root mycobiome.</title>
        <authorList>
            <person name="Mesny F."/>
            <person name="Miyauchi S."/>
            <person name="Thiergart T."/>
            <person name="Pickel B."/>
            <person name="Atanasova L."/>
            <person name="Karlsson M."/>
            <person name="Huettel B."/>
            <person name="Barry K.W."/>
            <person name="Haridas S."/>
            <person name="Chen C."/>
            <person name="Bauer D."/>
            <person name="Andreopoulos W."/>
            <person name="Pangilinan J."/>
            <person name="LaButti K."/>
            <person name="Riley R."/>
            <person name="Lipzen A."/>
            <person name="Clum A."/>
            <person name="Drula E."/>
            <person name="Henrissat B."/>
            <person name="Kohler A."/>
            <person name="Grigoriev I.V."/>
            <person name="Martin F.M."/>
            <person name="Hacquard S."/>
        </authorList>
    </citation>
    <scope>NUCLEOTIDE SEQUENCE</scope>
    <source>
        <strain evidence="5">MPI-CAGE-CH-0243</strain>
    </source>
</reference>